<keyword evidence="2" id="KW-0813">Transport</keyword>
<feature type="transmembrane region" description="Helical" evidence="6">
    <location>
        <begin position="92"/>
        <end position="113"/>
    </location>
</feature>
<gene>
    <name evidence="7" type="ORF">K491DRAFT_722521</name>
</gene>
<name>A0A6A6SLY1_9PLEO</name>
<evidence type="ECO:0000313" key="7">
    <source>
        <dbReference type="EMBL" id="KAF2648482.1"/>
    </source>
</evidence>
<keyword evidence="4 6" id="KW-1133">Transmembrane helix</keyword>
<dbReference type="EMBL" id="MU004536">
    <property type="protein sequence ID" value="KAF2648482.1"/>
    <property type="molecule type" value="Genomic_DNA"/>
</dbReference>
<evidence type="ECO:0000256" key="3">
    <source>
        <dbReference type="ARBA" id="ARBA00022692"/>
    </source>
</evidence>
<evidence type="ECO:0000256" key="2">
    <source>
        <dbReference type="ARBA" id="ARBA00022448"/>
    </source>
</evidence>
<keyword evidence="3 6" id="KW-0812">Transmembrane</keyword>
<dbReference type="GO" id="GO:0022857">
    <property type="term" value="F:transmembrane transporter activity"/>
    <property type="evidence" value="ECO:0007669"/>
    <property type="project" value="InterPro"/>
</dbReference>
<dbReference type="SUPFAM" id="SSF103473">
    <property type="entry name" value="MFS general substrate transporter"/>
    <property type="match status" value="1"/>
</dbReference>
<dbReference type="PANTHER" id="PTHR43791:SF39">
    <property type="entry name" value="TRANSPORTER LIZ1_SEO1, PUTATIVE (AFU_ORTHOLOGUE AFUA_3G00980)-RELATED"/>
    <property type="match status" value="1"/>
</dbReference>
<dbReference type="GO" id="GO:0016020">
    <property type="term" value="C:membrane"/>
    <property type="evidence" value="ECO:0007669"/>
    <property type="project" value="UniProtKB-SubCell"/>
</dbReference>
<evidence type="ECO:0000256" key="5">
    <source>
        <dbReference type="ARBA" id="ARBA00023136"/>
    </source>
</evidence>
<evidence type="ECO:0000256" key="6">
    <source>
        <dbReference type="SAM" id="Phobius"/>
    </source>
</evidence>
<dbReference type="Proteomes" id="UP000799324">
    <property type="component" value="Unassembled WGS sequence"/>
</dbReference>
<protein>
    <submittedName>
        <fullName evidence="7">Putative MFS transporter Liz1/Seo1</fullName>
    </submittedName>
</protein>
<dbReference type="InterPro" id="IPR036259">
    <property type="entry name" value="MFS_trans_sf"/>
</dbReference>
<keyword evidence="5 6" id="KW-0472">Membrane</keyword>
<dbReference type="FunFam" id="1.20.1250.20:FF:000386">
    <property type="entry name" value="MFS general substrate transporter"/>
    <property type="match status" value="1"/>
</dbReference>
<feature type="transmembrane region" description="Helical" evidence="6">
    <location>
        <begin position="157"/>
        <end position="179"/>
    </location>
</feature>
<accession>A0A6A6SLY1</accession>
<feature type="transmembrane region" description="Helical" evidence="6">
    <location>
        <begin position="422"/>
        <end position="442"/>
    </location>
</feature>
<dbReference type="Pfam" id="PF07690">
    <property type="entry name" value="MFS_1"/>
    <property type="match status" value="1"/>
</dbReference>
<keyword evidence="8" id="KW-1185">Reference proteome</keyword>
<feature type="transmembrane region" description="Helical" evidence="6">
    <location>
        <begin position="297"/>
        <end position="318"/>
    </location>
</feature>
<feature type="transmembrane region" description="Helical" evidence="6">
    <location>
        <begin position="330"/>
        <end position="348"/>
    </location>
</feature>
<dbReference type="Gene3D" id="1.20.1250.20">
    <property type="entry name" value="MFS general substrate transporter like domains"/>
    <property type="match status" value="2"/>
</dbReference>
<dbReference type="InterPro" id="IPR011701">
    <property type="entry name" value="MFS"/>
</dbReference>
<organism evidence="7 8">
    <name type="scientific">Lophiostoma macrostomum CBS 122681</name>
    <dbReference type="NCBI Taxonomy" id="1314788"/>
    <lineage>
        <taxon>Eukaryota</taxon>
        <taxon>Fungi</taxon>
        <taxon>Dikarya</taxon>
        <taxon>Ascomycota</taxon>
        <taxon>Pezizomycotina</taxon>
        <taxon>Dothideomycetes</taxon>
        <taxon>Pleosporomycetidae</taxon>
        <taxon>Pleosporales</taxon>
        <taxon>Lophiostomataceae</taxon>
        <taxon>Lophiostoma</taxon>
    </lineage>
</organism>
<dbReference type="PANTHER" id="PTHR43791">
    <property type="entry name" value="PERMEASE-RELATED"/>
    <property type="match status" value="1"/>
</dbReference>
<sequence length="472" mass="53291">MASQQQSSALENELAERAVKRDVTKRRWVNYVWDTLDKPKEERRFLFKLDAALLSYACFSFFIKFLDQVNINNAFVSGMKEDLGLFGNQLNYMQTCWTVGYIIIWSVLTFTLCRAKTATHIYVIRFFVGLFESSFYPGLQYIIGSWYRKDELAKRTCIFHVSSVLGAMFSGYLMAAVYHLDGVHGYKGWQWLFIIDGVISLPIALVGFWLIPDVPEISKPWYLTENEVMLAQKRMELEGRKPRGKYTIAKVKRILTSWHIYTLVLVSIFWANGVIGAAAPAFQLFLKASKKYSVPQINALGTVPFAVQAATTLIFAWLSDGALEGARWPPIIFGGLLNIILGASLAAWDVADGWKWACFALAGISGASGGLFFAWANEICSRDSEERAIVIASMNTLSYVVQVWLPLIVFQQVQAPRYYKGWVTVTVLNVCLVLAVFGTWWLQRSEDEKKAQAVGYAGSDDYEKSEVRGKAE</sequence>
<feature type="transmembrane region" description="Helical" evidence="6">
    <location>
        <begin position="260"/>
        <end position="285"/>
    </location>
</feature>
<feature type="transmembrane region" description="Helical" evidence="6">
    <location>
        <begin position="354"/>
        <end position="376"/>
    </location>
</feature>
<comment type="subcellular location">
    <subcellularLocation>
        <location evidence="1">Membrane</location>
        <topology evidence="1">Multi-pass membrane protein</topology>
    </subcellularLocation>
</comment>
<dbReference type="AlphaFoldDB" id="A0A6A6SLY1"/>
<dbReference type="OrthoDB" id="3639251at2759"/>
<reference evidence="7" key="1">
    <citation type="journal article" date="2020" name="Stud. Mycol.">
        <title>101 Dothideomycetes genomes: a test case for predicting lifestyles and emergence of pathogens.</title>
        <authorList>
            <person name="Haridas S."/>
            <person name="Albert R."/>
            <person name="Binder M."/>
            <person name="Bloem J."/>
            <person name="Labutti K."/>
            <person name="Salamov A."/>
            <person name="Andreopoulos B."/>
            <person name="Baker S."/>
            <person name="Barry K."/>
            <person name="Bills G."/>
            <person name="Bluhm B."/>
            <person name="Cannon C."/>
            <person name="Castanera R."/>
            <person name="Culley D."/>
            <person name="Daum C."/>
            <person name="Ezra D."/>
            <person name="Gonzalez J."/>
            <person name="Henrissat B."/>
            <person name="Kuo A."/>
            <person name="Liang C."/>
            <person name="Lipzen A."/>
            <person name="Lutzoni F."/>
            <person name="Magnuson J."/>
            <person name="Mondo S."/>
            <person name="Nolan M."/>
            <person name="Ohm R."/>
            <person name="Pangilinan J."/>
            <person name="Park H.-J."/>
            <person name="Ramirez L."/>
            <person name="Alfaro M."/>
            <person name="Sun H."/>
            <person name="Tritt A."/>
            <person name="Yoshinaga Y."/>
            <person name="Zwiers L.-H."/>
            <person name="Turgeon B."/>
            <person name="Goodwin S."/>
            <person name="Spatafora J."/>
            <person name="Crous P."/>
            <person name="Grigoriev I."/>
        </authorList>
    </citation>
    <scope>NUCLEOTIDE SEQUENCE</scope>
    <source>
        <strain evidence="7">CBS 122681</strain>
    </source>
</reference>
<evidence type="ECO:0000313" key="8">
    <source>
        <dbReference type="Proteomes" id="UP000799324"/>
    </source>
</evidence>
<evidence type="ECO:0000256" key="1">
    <source>
        <dbReference type="ARBA" id="ARBA00004141"/>
    </source>
</evidence>
<evidence type="ECO:0000256" key="4">
    <source>
        <dbReference type="ARBA" id="ARBA00022989"/>
    </source>
</evidence>
<feature type="transmembrane region" description="Helical" evidence="6">
    <location>
        <begin position="388"/>
        <end position="410"/>
    </location>
</feature>
<feature type="transmembrane region" description="Helical" evidence="6">
    <location>
        <begin position="191"/>
        <end position="211"/>
    </location>
</feature>
<proteinExistence type="predicted"/>